<evidence type="ECO:0000313" key="1">
    <source>
        <dbReference type="EMBL" id="RUR67532.1"/>
    </source>
</evidence>
<organism evidence="1 2">
    <name type="scientific">Variovorax guangxiensis</name>
    <dbReference type="NCBI Taxonomy" id="1775474"/>
    <lineage>
        <taxon>Bacteria</taxon>
        <taxon>Pseudomonadati</taxon>
        <taxon>Pseudomonadota</taxon>
        <taxon>Betaproteobacteria</taxon>
        <taxon>Burkholderiales</taxon>
        <taxon>Comamonadaceae</taxon>
        <taxon>Variovorax</taxon>
    </lineage>
</organism>
<comment type="caution">
    <text evidence="1">The sequence shown here is derived from an EMBL/GenBank/DDBJ whole genome shotgun (WGS) entry which is preliminary data.</text>
</comment>
<accession>A0A433MIE6</accession>
<dbReference type="EMBL" id="RXFT01000003">
    <property type="protein sequence ID" value="RUR67532.1"/>
    <property type="molecule type" value="Genomic_DNA"/>
</dbReference>
<name>A0A433MIE6_9BURK</name>
<evidence type="ECO:0000313" key="2">
    <source>
        <dbReference type="Proteomes" id="UP000281118"/>
    </source>
</evidence>
<reference evidence="1 2" key="1">
    <citation type="submission" date="2018-12" db="EMBL/GenBank/DDBJ databases">
        <title>The genome sequences of Variovorax guangxiensis DSM 27352.</title>
        <authorList>
            <person name="Gao J."/>
            <person name="Sun J."/>
        </authorList>
    </citation>
    <scope>NUCLEOTIDE SEQUENCE [LARGE SCALE GENOMIC DNA]</scope>
    <source>
        <strain evidence="1 2">DSM 27352</strain>
    </source>
</reference>
<dbReference type="RefSeq" id="WP_126021671.1">
    <property type="nucleotide sequence ID" value="NZ_RXFT01000003.1"/>
</dbReference>
<protein>
    <submittedName>
        <fullName evidence="1">Uncharacterized protein</fullName>
    </submittedName>
</protein>
<gene>
    <name evidence="1" type="ORF">EJP67_10745</name>
</gene>
<dbReference type="AlphaFoldDB" id="A0A433MIE6"/>
<sequence>MSAGDLYVGRAMSESRAVASRLTGSLHVVSAGLGLAAWDVFVPNYDLTVVPGAGSIAPALAEAGYGPADWWRELNALKGTPLPLSRLINDAVRTKFLVALPSAYICMLEHDLGGLDTSALDRVCIFTSRAGAGMVASRLQRCVMHYDERLEGHKRYAGTRSDFPQRAMRHFVEELDGQLLGGESANDAVERAMAQLKQPVIPQRERKTDEEIVELIRSEWAAHKGSSTRLHRYLRDTALVACEQSRFRGLWRQVKAEIL</sequence>
<proteinExistence type="predicted"/>
<dbReference type="Proteomes" id="UP000281118">
    <property type="component" value="Unassembled WGS sequence"/>
</dbReference>
<dbReference type="OrthoDB" id="7376105at2"/>